<reference evidence="1" key="1">
    <citation type="submission" date="2021-06" db="EMBL/GenBank/DDBJ databases">
        <authorList>
            <person name="Kallberg Y."/>
            <person name="Tangrot J."/>
            <person name="Rosling A."/>
        </authorList>
    </citation>
    <scope>NUCLEOTIDE SEQUENCE</scope>
    <source>
        <strain evidence="1">IL203A</strain>
    </source>
</reference>
<organism evidence="1 2">
    <name type="scientific">Dentiscutata heterogama</name>
    <dbReference type="NCBI Taxonomy" id="1316150"/>
    <lineage>
        <taxon>Eukaryota</taxon>
        <taxon>Fungi</taxon>
        <taxon>Fungi incertae sedis</taxon>
        <taxon>Mucoromycota</taxon>
        <taxon>Glomeromycotina</taxon>
        <taxon>Glomeromycetes</taxon>
        <taxon>Diversisporales</taxon>
        <taxon>Gigasporaceae</taxon>
        <taxon>Dentiscutata</taxon>
    </lineage>
</organism>
<proteinExistence type="predicted"/>
<accession>A0ACA9L4H5</accession>
<keyword evidence="2" id="KW-1185">Reference proteome</keyword>
<name>A0ACA9L4H5_9GLOM</name>
<dbReference type="Proteomes" id="UP000789702">
    <property type="component" value="Unassembled WGS sequence"/>
</dbReference>
<gene>
    <name evidence="1" type="ORF">DHETER_LOCUS3265</name>
</gene>
<evidence type="ECO:0000313" key="1">
    <source>
        <dbReference type="EMBL" id="CAG8506788.1"/>
    </source>
</evidence>
<evidence type="ECO:0000313" key="2">
    <source>
        <dbReference type="Proteomes" id="UP000789702"/>
    </source>
</evidence>
<sequence>MKELDDNLFKDFLPVSKLVNSVNITQDLLDVADAVSHDIFINNMPNTKLVDQFEAITKDTIDEMVEYGAVINTKKNTDNWVKTRIDPVFLGLCHKDKEPYSPKSIYNCYCAIAHYLKDNSLMHPYPNLFDETCYVSGLQVIIPREKNNTRGIKNLDNTGCKCEIPPDQDGKFTPVADILYYINKHPSGFITQEFFLQIACKKDNLRGIWFVDNSLGWYSYENMIREICKVTGISMYLRKITNYSLCHIAIQILTELNIATDHIMPFSGHRTLNSVMFYQTFMPQKESHDKDYGNKEESHDDGNKNKDANKKKRIPLAPLPSNIESNSYNSRKKCKVLKTPHDWSKPFKILYCTSSKQTSPALQESNNKDRNKPLNNSVMPQIDINNCKNISVNITIIYS</sequence>
<protein>
    <submittedName>
        <fullName evidence="1">11185_t:CDS:1</fullName>
    </submittedName>
</protein>
<dbReference type="EMBL" id="CAJVPU010002736">
    <property type="protein sequence ID" value="CAG8506788.1"/>
    <property type="molecule type" value="Genomic_DNA"/>
</dbReference>
<comment type="caution">
    <text evidence="1">The sequence shown here is derived from an EMBL/GenBank/DDBJ whole genome shotgun (WGS) entry which is preliminary data.</text>
</comment>